<dbReference type="Proteomes" id="UP000271162">
    <property type="component" value="Unassembled WGS sequence"/>
</dbReference>
<evidence type="ECO:0000313" key="3">
    <source>
        <dbReference type="WBParaSite" id="NBR_0000112901-mRNA-1"/>
    </source>
</evidence>
<evidence type="ECO:0000313" key="1">
    <source>
        <dbReference type="EMBL" id="VDL64392.1"/>
    </source>
</evidence>
<name>A0A0N4XF27_NIPBR</name>
<dbReference type="WBParaSite" id="NBR_0000112901-mRNA-1">
    <property type="protein sequence ID" value="NBR_0000112901-mRNA-1"/>
    <property type="gene ID" value="NBR_0000112901"/>
</dbReference>
<reference evidence="3" key="1">
    <citation type="submission" date="2017-02" db="UniProtKB">
        <authorList>
            <consortium name="WormBaseParasite"/>
        </authorList>
    </citation>
    <scope>IDENTIFICATION</scope>
</reference>
<dbReference type="AlphaFoldDB" id="A0A0N4XF27"/>
<gene>
    <name evidence="1" type="ORF">NBR_LOCUS1130</name>
</gene>
<dbReference type="EMBL" id="UYSL01000767">
    <property type="protein sequence ID" value="VDL64392.1"/>
    <property type="molecule type" value="Genomic_DNA"/>
</dbReference>
<protein>
    <submittedName>
        <fullName evidence="3">CULLIN_2 domain-containing protein</fullName>
    </submittedName>
</protein>
<proteinExistence type="predicted"/>
<sequence>MSRLTAADQAIRNILKTKEKDALLEPLRRALDSESSAVFAVISKCKNDVTTSPCSTIFRGLFDATTKVVEAILQVTDGTKKEAVEALYKAFEKEQNKTEKLHQLATDVLNALEQH</sequence>
<evidence type="ECO:0000313" key="2">
    <source>
        <dbReference type="Proteomes" id="UP000271162"/>
    </source>
</evidence>
<accession>A0A0N4XF27</accession>
<organism evidence="3">
    <name type="scientific">Nippostrongylus brasiliensis</name>
    <name type="common">Rat hookworm</name>
    <dbReference type="NCBI Taxonomy" id="27835"/>
    <lineage>
        <taxon>Eukaryota</taxon>
        <taxon>Metazoa</taxon>
        <taxon>Ecdysozoa</taxon>
        <taxon>Nematoda</taxon>
        <taxon>Chromadorea</taxon>
        <taxon>Rhabditida</taxon>
        <taxon>Rhabditina</taxon>
        <taxon>Rhabditomorpha</taxon>
        <taxon>Strongyloidea</taxon>
        <taxon>Heligmosomidae</taxon>
        <taxon>Nippostrongylus</taxon>
    </lineage>
</organism>
<keyword evidence="2" id="KW-1185">Reference proteome</keyword>
<reference evidence="1 2" key="2">
    <citation type="submission" date="2018-11" db="EMBL/GenBank/DDBJ databases">
        <authorList>
            <consortium name="Pathogen Informatics"/>
        </authorList>
    </citation>
    <scope>NUCLEOTIDE SEQUENCE [LARGE SCALE GENOMIC DNA]</scope>
</reference>